<evidence type="ECO:0000313" key="2">
    <source>
        <dbReference type="Proteomes" id="UP000789920"/>
    </source>
</evidence>
<protein>
    <submittedName>
        <fullName evidence="1">30694_t:CDS:1</fullName>
    </submittedName>
</protein>
<feature type="non-terminal residue" evidence="1">
    <location>
        <position position="1"/>
    </location>
</feature>
<sequence length="104" mass="12046">LETVAFLRFMVKNKETKSKIGVSETALTQHEIRDILGNNISKCILPMDLKRYFNKDNEDDMSRWADTFFVALLSFFSENGNVADTNIHPLDALRPKIYTLLKFM</sequence>
<evidence type="ECO:0000313" key="1">
    <source>
        <dbReference type="EMBL" id="CAG8802655.1"/>
    </source>
</evidence>
<comment type="caution">
    <text evidence="1">The sequence shown here is derived from an EMBL/GenBank/DDBJ whole genome shotgun (WGS) entry which is preliminary data.</text>
</comment>
<dbReference type="EMBL" id="CAJVQC010062429">
    <property type="protein sequence ID" value="CAG8802655.1"/>
    <property type="molecule type" value="Genomic_DNA"/>
</dbReference>
<organism evidence="1 2">
    <name type="scientific">Racocetra persica</name>
    <dbReference type="NCBI Taxonomy" id="160502"/>
    <lineage>
        <taxon>Eukaryota</taxon>
        <taxon>Fungi</taxon>
        <taxon>Fungi incertae sedis</taxon>
        <taxon>Mucoromycota</taxon>
        <taxon>Glomeromycotina</taxon>
        <taxon>Glomeromycetes</taxon>
        <taxon>Diversisporales</taxon>
        <taxon>Gigasporaceae</taxon>
        <taxon>Racocetra</taxon>
    </lineage>
</organism>
<accession>A0ACA9RNI7</accession>
<gene>
    <name evidence="1" type="ORF">RPERSI_LOCUS21367</name>
</gene>
<proteinExistence type="predicted"/>
<feature type="non-terminal residue" evidence="1">
    <location>
        <position position="104"/>
    </location>
</feature>
<dbReference type="Proteomes" id="UP000789920">
    <property type="component" value="Unassembled WGS sequence"/>
</dbReference>
<reference evidence="1" key="1">
    <citation type="submission" date="2021-06" db="EMBL/GenBank/DDBJ databases">
        <authorList>
            <person name="Kallberg Y."/>
            <person name="Tangrot J."/>
            <person name="Rosling A."/>
        </authorList>
    </citation>
    <scope>NUCLEOTIDE SEQUENCE</scope>
    <source>
        <strain evidence="1">MA461A</strain>
    </source>
</reference>
<name>A0ACA9RNI7_9GLOM</name>
<keyword evidence="2" id="KW-1185">Reference proteome</keyword>